<dbReference type="AlphaFoldDB" id="L0K7V2"/>
<protein>
    <recommendedName>
        <fullName evidence="2">Magnesium transporter MgtE intracellular domain-containing protein</fullName>
    </recommendedName>
</protein>
<dbReference type="HOGENOM" id="CLU_1494247_0_0_9"/>
<evidence type="ECO:0000313" key="3">
    <source>
        <dbReference type="EMBL" id="AGB40630.1"/>
    </source>
</evidence>
<evidence type="ECO:0000313" key="4">
    <source>
        <dbReference type="Proteomes" id="UP000010880"/>
    </source>
</evidence>
<organism evidence="3 4">
    <name type="scientific">Halobacteroides halobius (strain ATCC 35273 / DSM 5150 / MD-1)</name>
    <dbReference type="NCBI Taxonomy" id="748449"/>
    <lineage>
        <taxon>Bacteria</taxon>
        <taxon>Bacillati</taxon>
        <taxon>Bacillota</taxon>
        <taxon>Clostridia</taxon>
        <taxon>Halanaerobiales</taxon>
        <taxon>Halobacteroidaceae</taxon>
        <taxon>Halobacteroides</taxon>
    </lineage>
</organism>
<dbReference type="Gene3D" id="1.20.5.340">
    <property type="match status" value="1"/>
</dbReference>
<name>L0K7V2_HALHC</name>
<evidence type="ECO:0000256" key="1">
    <source>
        <dbReference type="SAM" id="Coils"/>
    </source>
</evidence>
<dbReference type="InterPro" id="IPR006668">
    <property type="entry name" value="Mg_transptr_MgtE_intracell_dom"/>
</dbReference>
<gene>
    <name evidence="3" type="ordered locus">Halha_0657</name>
</gene>
<dbReference type="RefSeq" id="WP_015326356.1">
    <property type="nucleotide sequence ID" value="NC_019978.1"/>
</dbReference>
<keyword evidence="4" id="KW-1185">Reference proteome</keyword>
<feature type="domain" description="Magnesium transporter MgtE intracellular" evidence="2">
    <location>
        <begin position="123"/>
        <end position="179"/>
    </location>
</feature>
<proteinExistence type="predicted"/>
<dbReference type="Proteomes" id="UP000010880">
    <property type="component" value="Chromosome"/>
</dbReference>
<feature type="coiled-coil region" evidence="1">
    <location>
        <begin position="50"/>
        <end position="119"/>
    </location>
</feature>
<dbReference type="eggNOG" id="COG3334">
    <property type="taxonomic scope" value="Bacteria"/>
</dbReference>
<accession>L0K7V2</accession>
<keyword evidence="1" id="KW-0175">Coiled coil</keyword>
<dbReference type="Pfam" id="PF03448">
    <property type="entry name" value="MgtE_N"/>
    <property type="match status" value="1"/>
</dbReference>
<reference evidence="4" key="1">
    <citation type="submission" date="2012-02" db="EMBL/GenBank/DDBJ databases">
        <title>The complete genome of Halobacteroides halobius DSM 5150.</title>
        <authorList>
            <person name="Lucas S."/>
            <person name="Copeland A."/>
            <person name="Lapidus A."/>
            <person name="Glavina del Rio T."/>
            <person name="Dalin E."/>
            <person name="Tice H."/>
            <person name="Bruce D."/>
            <person name="Goodwin L."/>
            <person name="Pitluck S."/>
            <person name="Peters L."/>
            <person name="Mikhailova N."/>
            <person name="Gu W."/>
            <person name="Kyrpides N."/>
            <person name="Mavromatis K."/>
            <person name="Ivanova N."/>
            <person name="Brettin T."/>
            <person name="Detter J.C."/>
            <person name="Han C."/>
            <person name="Larimer F."/>
            <person name="Land M."/>
            <person name="Hauser L."/>
            <person name="Markowitz V."/>
            <person name="Cheng J.-F."/>
            <person name="Hugenholtz P."/>
            <person name="Woyke T."/>
            <person name="Wu D."/>
            <person name="Tindall B."/>
            <person name="Pomrenke H."/>
            <person name="Brambilla E."/>
            <person name="Klenk H.-P."/>
            <person name="Eisen J.A."/>
        </authorList>
    </citation>
    <scope>NUCLEOTIDE SEQUENCE [LARGE SCALE GENOMIC DNA]</scope>
    <source>
        <strain evidence="4">ATCC 35273 / DSM 5150 / MD-1</strain>
    </source>
</reference>
<sequence>MKKIFFALIILIVLAGLTLYLLDFFKVFTFAQLQQESLEQLEKIPAVKEYMVSKKKNNELQDNLEKVRIKLSEMKEKNKQLLNQLQNKEQDIKQLQGQIKELEKRLRSVKQQQEEYTKKIERLVGIYSEMEPSKAADILPKLKTTVTVDILKQIDQEIAAEILGAMPTDIAVSISSQLSD</sequence>
<dbReference type="EMBL" id="CP003359">
    <property type="protein sequence ID" value="AGB40630.1"/>
    <property type="molecule type" value="Genomic_DNA"/>
</dbReference>
<dbReference type="OrthoDB" id="1766808at2"/>
<dbReference type="STRING" id="748449.Halha_0657"/>
<evidence type="ECO:0000259" key="2">
    <source>
        <dbReference type="Pfam" id="PF03448"/>
    </source>
</evidence>
<dbReference type="KEGG" id="hhl:Halha_0657"/>
<dbReference type="SUPFAM" id="SSF158791">
    <property type="entry name" value="MgtE N-terminal domain-like"/>
    <property type="match status" value="1"/>
</dbReference>